<keyword evidence="6" id="KW-0238">DNA-binding</keyword>
<dbReference type="SUPFAM" id="SSF143081">
    <property type="entry name" value="BB1717-like"/>
    <property type="match status" value="1"/>
</dbReference>
<evidence type="ECO:0000313" key="10">
    <source>
        <dbReference type="Proteomes" id="UP000094472"/>
    </source>
</evidence>
<evidence type="ECO:0000313" key="9">
    <source>
        <dbReference type="EMBL" id="ODR93717.1"/>
    </source>
</evidence>
<accession>A0A1E3VJL5</accession>
<evidence type="ECO:0000256" key="8">
    <source>
        <dbReference type="RuleBase" id="RU364100"/>
    </source>
</evidence>
<proteinExistence type="inferred from homology"/>
<sequence length="225" mass="25416">MLALQFDFASGGVRAYFGYADKPNFPARYNIAPTQAIPVVCRDGQGTRRFRLMRWGLLPPFVKDPKRFPTLINARSEAVLEKPSFRHAMRRRRCLIPADGFYEWTGAKGKKRPFHLRPREPRLIAFAGLYETWQDPAGGEIDTVTILTCEANRTVAALHDRMPVVIEPEQFEAWLDVEGVSAEEALAILGPAADDLFEAVEMHPKINDSRKDEPGIQEPLQLSLL</sequence>
<dbReference type="PANTHER" id="PTHR13604">
    <property type="entry name" value="DC12-RELATED"/>
    <property type="match status" value="1"/>
</dbReference>
<dbReference type="GO" id="GO:0006508">
    <property type="term" value="P:proteolysis"/>
    <property type="evidence" value="ECO:0007669"/>
    <property type="project" value="UniProtKB-KW"/>
</dbReference>
<dbReference type="Proteomes" id="UP000094472">
    <property type="component" value="Unassembled WGS sequence"/>
</dbReference>
<organism evidence="9 10">
    <name type="scientific">Methyloceanibacter superfactus</name>
    <dbReference type="NCBI Taxonomy" id="1774969"/>
    <lineage>
        <taxon>Bacteria</taxon>
        <taxon>Pseudomonadati</taxon>
        <taxon>Pseudomonadota</taxon>
        <taxon>Alphaproteobacteria</taxon>
        <taxon>Hyphomicrobiales</taxon>
        <taxon>Hyphomicrobiaceae</taxon>
        <taxon>Methyloceanibacter</taxon>
    </lineage>
</organism>
<dbReference type="EC" id="3.4.-.-" evidence="8"/>
<keyword evidence="4 8" id="KW-0378">Hydrolase</keyword>
<gene>
    <name evidence="9" type="ORF">AUC69_03865</name>
</gene>
<dbReference type="EMBL" id="LPWF01000037">
    <property type="protein sequence ID" value="ODR93717.1"/>
    <property type="molecule type" value="Genomic_DNA"/>
</dbReference>
<keyword evidence="7" id="KW-0456">Lyase</keyword>
<keyword evidence="3" id="KW-0227">DNA damage</keyword>
<comment type="caution">
    <text evidence="9">The sequence shown here is derived from an EMBL/GenBank/DDBJ whole genome shotgun (WGS) entry which is preliminary data.</text>
</comment>
<keyword evidence="5" id="KW-0190">Covalent protein-DNA linkage</keyword>
<protein>
    <recommendedName>
        <fullName evidence="8">Abasic site processing protein</fullName>
        <ecNumber evidence="8">3.4.-.-</ecNumber>
    </recommendedName>
</protein>
<dbReference type="InterPro" id="IPR003738">
    <property type="entry name" value="SRAP"/>
</dbReference>
<dbReference type="Gene3D" id="3.90.1680.10">
    <property type="entry name" value="SOS response associated peptidase-like"/>
    <property type="match status" value="1"/>
</dbReference>
<evidence type="ECO:0000256" key="5">
    <source>
        <dbReference type="ARBA" id="ARBA00023124"/>
    </source>
</evidence>
<evidence type="ECO:0000256" key="4">
    <source>
        <dbReference type="ARBA" id="ARBA00022801"/>
    </source>
</evidence>
<dbReference type="GO" id="GO:0003697">
    <property type="term" value="F:single-stranded DNA binding"/>
    <property type="evidence" value="ECO:0007669"/>
    <property type="project" value="InterPro"/>
</dbReference>
<dbReference type="GO" id="GO:0008233">
    <property type="term" value="F:peptidase activity"/>
    <property type="evidence" value="ECO:0007669"/>
    <property type="project" value="UniProtKB-KW"/>
</dbReference>
<evidence type="ECO:0000256" key="1">
    <source>
        <dbReference type="ARBA" id="ARBA00008136"/>
    </source>
</evidence>
<name>A0A1E3VJL5_9HYPH</name>
<evidence type="ECO:0000256" key="3">
    <source>
        <dbReference type="ARBA" id="ARBA00022763"/>
    </source>
</evidence>
<comment type="similarity">
    <text evidence="1 8">Belongs to the SOS response-associated peptidase family.</text>
</comment>
<dbReference type="PANTHER" id="PTHR13604:SF0">
    <property type="entry name" value="ABASIC SITE PROCESSING PROTEIN HMCES"/>
    <property type="match status" value="1"/>
</dbReference>
<evidence type="ECO:0000256" key="2">
    <source>
        <dbReference type="ARBA" id="ARBA00022670"/>
    </source>
</evidence>
<dbReference type="GO" id="GO:0016829">
    <property type="term" value="F:lyase activity"/>
    <property type="evidence" value="ECO:0007669"/>
    <property type="project" value="UniProtKB-KW"/>
</dbReference>
<reference evidence="9 10" key="1">
    <citation type="journal article" date="2016" name="Environ. Microbiol.">
        <title>New Methyloceanibacter diversity from North Sea sediments includes methanotroph containing solely the soluble methane monooxygenase.</title>
        <authorList>
            <person name="Vekeman B."/>
            <person name="Kerckhof F.M."/>
            <person name="Cremers G."/>
            <person name="de Vos P."/>
            <person name="Vandamme P."/>
            <person name="Boon N."/>
            <person name="Op den Camp H.J."/>
            <person name="Heylen K."/>
        </authorList>
    </citation>
    <scope>NUCLEOTIDE SEQUENCE [LARGE SCALE GENOMIC DNA]</scope>
    <source>
        <strain evidence="9 10">R-67175</strain>
    </source>
</reference>
<keyword evidence="2 8" id="KW-0645">Protease</keyword>
<dbReference type="STRING" id="1774969.AUC69_03865"/>
<dbReference type="AlphaFoldDB" id="A0A1E3VJL5"/>
<keyword evidence="10" id="KW-1185">Reference proteome</keyword>
<evidence type="ECO:0000256" key="6">
    <source>
        <dbReference type="ARBA" id="ARBA00023125"/>
    </source>
</evidence>
<dbReference type="InterPro" id="IPR036590">
    <property type="entry name" value="SRAP-like"/>
</dbReference>
<dbReference type="RefSeq" id="WP_069442893.1">
    <property type="nucleotide sequence ID" value="NZ_LPWF01000037.1"/>
</dbReference>
<dbReference type="Pfam" id="PF02586">
    <property type="entry name" value="SRAP"/>
    <property type="match status" value="1"/>
</dbReference>
<dbReference type="GO" id="GO:0106300">
    <property type="term" value="P:protein-DNA covalent cross-linking repair"/>
    <property type="evidence" value="ECO:0007669"/>
    <property type="project" value="InterPro"/>
</dbReference>
<evidence type="ECO:0000256" key="7">
    <source>
        <dbReference type="ARBA" id="ARBA00023239"/>
    </source>
</evidence>